<name>A0A3N4DI18_9GAMM</name>
<dbReference type="AlphaFoldDB" id="A0A3N4DI18"/>
<proteinExistence type="predicted"/>
<dbReference type="Proteomes" id="UP000278855">
    <property type="component" value="Unassembled WGS sequence"/>
</dbReference>
<evidence type="ECO:0000313" key="2">
    <source>
        <dbReference type="Proteomes" id="UP000278855"/>
    </source>
</evidence>
<sequence length="69" mass="7938">MVVLWWSDCECRDVCNTIGIDCYGLIALGKSICDLTNNLVVKINKKKNNKKLNSIYLLDCYVNFTLVYE</sequence>
<organism evidence="1 2">
    <name type="scientific">Shewanella psychromarinicola</name>
    <dbReference type="NCBI Taxonomy" id="2487742"/>
    <lineage>
        <taxon>Bacteria</taxon>
        <taxon>Pseudomonadati</taxon>
        <taxon>Pseudomonadota</taxon>
        <taxon>Gammaproteobacteria</taxon>
        <taxon>Alteromonadales</taxon>
        <taxon>Shewanellaceae</taxon>
        <taxon>Shewanella</taxon>
    </lineage>
</organism>
<accession>A0A3N4DI18</accession>
<dbReference type="EMBL" id="RKKB01000016">
    <property type="protein sequence ID" value="RPA23528.1"/>
    <property type="molecule type" value="Genomic_DNA"/>
</dbReference>
<reference evidence="2" key="1">
    <citation type="submission" date="2018-11" db="EMBL/GenBank/DDBJ databases">
        <title>Shewanella sp. R106.</title>
        <authorList>
            <person name="Hwang Y.J."/>
            <person name="Hwang C.Y."/>
        </authorList>
    </citation>
    <scope>NUCLEOTIDE SEQUENCE [LARGE SCALE GENOMIC DNA]</scope>
    <source>
        <strain evidence="2">R106</strain>
    </source>
</reference>
<comment type="caution">
    <text evidence="1">The sequence shown here is derived from an EMBL/GenBank/DDBJ whole genome shotgun (WGS) entry which is preliminary data.</text>
</comment>
<protein>
    <submittedName>
        <fullName evidence="1">Uncharacterized protein</fullName>
    </submittedName>
</protein>
<evidence type="ECO:0000313" key="1">
    <source>
        <dbReference type="EMBL" id="RPA23528.1"/>
    </source>
</evidence>
<gene>
    <name evidence="1" type="ORF">EGC77_18420</name>
</gene>